<dbReference type="PANTHER" id="PTHR10954:SF18">
    <property type="entry name" value="RIBONUCLEASE HII"/>
    <property type="match status" value="1"/>
</dbReference>
<comment type="catalytic activity">
    <reaction evidence="1 14 15 16">
        <text>Endonucleolytic cleavage to 5'-phosphomonoester.</text>
        <dbReference type="EC" id="3.1.26.4"/>
    </reaction>
</comment>
<evidence type="ECO:0000256" key="15">
    <source>
        <dbReference type="PROSITE-ProRule" id="PRU01319"/>
    </source>
</evidence>
<evidence type="ECO:0000256" key="6">
    <source>
        <dbReference type="ARBA" id="ARBA00012180"/>
    </source>
</evidence>
<evidence type="ECO:0000256" key="5">
    <source>
        <dbReference type="ARBA" id="ARBA00007383"/>
    </source>
</evidence>
<dbReference type="InterPro" id="IPR001352">
    <property type="entry name" value="RNase_HII/HIII"/>
</dbReference>
<evidence type="ECO:0000313" key="19">
    <source>
        <dbReference type="Proteomes" id="UP000186323"/>
    </source>
</evidence>
<dbReference type="GO" id="GO:0030145">
    <property type="term" value="F:manganese ion binding"/>
    <property type="evidence" value="ECO:0007669"/>
    <property type="project" value="UniProtKB-UniRule"/>
</dbReference>
<dbReference type="Gene3D" id="3.30.420.10">
    <property type="entry name" value="Ribonuclease H-like superfamily/Ribonuclease H"/>
    <property type="match status" value="1"/>
</dbReference>
<dbReference type="EC" id="3.1.26.4" evidence="6 14"/>
<feature type="binding site" evidence="14 15">
    <location>
        <position position="33"/>
    </location>
    <ligand>
        <name>a divalent metal cation</name>
        <dbReference type="ChEBI" id="CHEBI:60240"/>
    </ligand>
</feature>
<accession>A0A1K1LIA8</accession>
<organism evidence="18 19">
    <name type="scientific">Desulfovibrio piger</name>
    <dbReference type="NCBI Taxonomy" id="901"/>
    <lineage>
        <taxon>Bacteria</taxon>
        <taxon>Pseudomonadati</taxon>
        <taxon>Thermodesulfobacteriota</taxon>
        <taxon>Desulfovibrionia</taxon>
        <taxon>Desulfovibrionales</taxon>
        <taxon>Desulfovibrionaceae</taxon>
        <taxon>Desulfovibrio</taxon>
    </lineage>
</organism>
<dbReference type="InterPro" id="IPR024567">
    <property type="entry name" value="RNase_HII/HIII_dom"/>
</dbReference>
<feature type="binding site" evidence="14 15">
    <location>
        <position position="34"/>
    </location>
    <ligand>
        <name>a divalent metal cation</name>
        <dbReference type="ChEBI" id="CHEBI:60240"/>
    </ligand>
</feature>
<proteinExistence type="inferred from homology"/>
<evidence type="ECO:0000256" key="11">
    <source>
        <dbReference type="ARBA" id="ARBA00022759"/>
    </source>
</evidence>
<dbReference type="PANTHER" id="PTHR10954">
    <property type="entry name" value="RIBONUCLEASE H2 SUBUNIT A"/>
    <property type="match status" value="1"/>
</dbReference>
<keyword evidence="9 14" id="KW-0540">Nuclease</keyword>
<comment type="subcellular location">
    <subcellularLocation>
        <location evidence="4 14">Cytoplasm</location>
    </subcellularLocation>
</comment>
<dbReference type="InterPro" id="IPR022898">
    <property type="entry name" value="RNase_HII"/>
</dbReference>
<keyword evidence="13 14" id="KW-0464">Manganese</keyword>
<keyword evidence="10 14" id="KW-0479">Metal-binding</keyword>
<dbReference type="GO" id="GO:0003723">
    <property type="term" value="F:RNA binding"/>
    <property type="evidence" value="ECO:0007669"/>
    <property type="project" value="UniProtKB-UniRule"/>
</dbReference>
<dbReference type="NCBIfam" id="NF000595">
    <property type="entry name" value="PRK00015.1-3"/>
    <property type="match status" value="1"/>
</dbReference>
<evidence type="ECO:0000256" key="9">
    <source>
        <dbReference type="ARBA" id="ARBA00022722"/>
    </source>
</evidence>
<feature type="domain" description="RNase H type-2" evidence="17">
    <location>
        <begin position="27"/>
        <end position="232"/>
    </location>
</feature>
<name>A0A1K1LIA8_9BACT</name>
<dbReference type="HAMAP" id="MF_00052_B">
    <property type="entry name" value="RNase_HII_B"/>
    <property type="match status" value="1"/>
</dbReference>
<dbReference type="GO" id="GO:0005737">
    <property type="term" value="C:cytoplasm"/>
    <property type="evidence" value="ECO:0007669"/>
    <property type="project" value="UniProtKB-SubCell"/>
</dbReference>
<keyword evidence="19" id="KW-1185">Reference proteome</keyword>
<keyword evidence="11 14" id="KW-0255">Endonuclease</keyword>
<evidence type="ECO:0000256" key="7">
    <source>
        <dbReference type="ARBA" id="ARBA00019179"/>
    </source>
</evidence>
<evidence type="ECO:0000313" key="18">
    <source>
        <dbReference type="EMBL" id="SFV74432.1"/>
    </source>
</evidence>
<dbReference type="Pfam" id="PF01351">
    <property type="entry name" value="RNase_HII"/>
    <property type="match status" value="1"/>
</dbReference>
<evidence type="ECO:0000256" key="10">
    <source>
        <dbReference type="ARBA" id="ARBA00022723"/>
    </source>
</evidence>
<evidence type="ECO:0000256" key="12">
    <source>
        <dbReference type="ARBA" id="ARBA00022801"/>
    </source>
</evidence>
<evidence type="ECO:0000256" key="2">
    <source>
        <dbReference type="ARBA" id="ARBA00001946"/>
    </source>
</evidence>
<comment type="similarity">
    <text evidence="5 14 16">Belongs to the RNase HII family.</text>
</comment>
<keyword evidence="12 14" id="KW-0378">Hydrolase</keyword>
<dbReference type="GO" id="GO:0032299">
    <property type="term" value="C:ribonuclease H2 complex"/>
    <property type="evidence" value="ECO:0007669"/>
    <property type="project" value="TreeGrafter"/>
</dbReference>
<comment type="cofactor">
    <cofactor evidence="14 15">
        <name>Mn(2+)</name>
        <dbReference type="ChEBI" id="CHEBI:29035"/>
    </cofactor>
    <cofactor evidence="14 15">
        <name>Mg(2+)</name>
        <dbReference type="ChEBI" id="CHEBI:18420"/>
    </cofactor>
    <text evidence="14 15">Manganese or magnesium. Binds 1 divalent metal ion per monomer in the absence of substrate. May bind a second metal ion after substrate binding.</text>
</comment>
<evidence type="ECO:0000256" key="16">
    <source>
        <dbReference type="RuleBase" id="RU003515"/>
    </source>
</evidence>
<dbReference type="GO" id="GO:0004523">
    <property type="term" value="F:RNA-DNA hybrid ribonuclease activity"/>
    <property type="evidence" value="ECO:0007669"/>
    <property type="project" value="UniProtKB-UniRule"/>
</dbReference>
<reference evidence="19" key="1">
    <citation type="submission" date="2016-10" db="EMBL/GenBank/DDBJ databases">
        <authorList>
            <person name="Wegmann U."/>
        </authorList>
    </citation>
    <scope>NUCLEOTIDE SEQUENCE [LARGE SCALE GENOMIC DNA]</scope>
</reference>
<evidence type="ECO:0000256" key="1">
    <source>
        <dbReference type="ARBA" id="ARBA00000077"/>
    </source>
</evidence>
<dbReference type="InterPro" id="IPR036397">
    <property type="entry name" value="RNaseH_sf"/>
</dbReference>
<dbReference type="Proteomes" id="UP000186323">
    <property type="component" value="Chromosome I"/>
</dbReference>
<comment type="function">
    <text evidence="3 14 16">Endonuclease that specifically degrades the RNA of RNA-DNA hybrids.</text>
</comment>
<dbReference type="GO" id="GO:0006298">
    <property type="term" value="P:mismatch repair"/>
    <property type="evidence" value="ECO:0007669"/>
    <property type="project" value="TreeGrafter"/>
</dbReference>
<evidence type="ECO:0000259" key="17">
    <source>
        <dbReference type="PROSITE" id="PS51975"/>
    </source>
</evidence>
<evidence type="ECO:0000256" key="4">
    <source>
        <dbReference type="ARBA" id="ARBA00004496"/>
    </source>
</evidence>
<gene>
    <name evidence="14" type="primary">rnhB</name>
    <name evidence="18" type="ORF">DESPIGER_2622</name>
</gene>
<sequence length="239" mass="26052">MPPRRKRSSAIPAPEQGLLCAPPSRPLLMAGIDEAGRGCLAGPVVAAAVILPERYDLPGLTDSKALSAARREHLAPLIRQCALAWGLGVIWPATIDRINILQATFEAMSRAVASLRRRPGLLLVDGNKTVPGPVLLPHWRKRHADAPDLPRQHAVVGGDRSVPAISAASILAKTYRDRLMEHLDRHHPGYGFARHKGYGTADHYEALHRLGPCRQHRLTFRGVLPDREDGPGTRQGSLL</sequence>
<evidence type="ECO:0000256" key="14">
    <source>
        <dbReference type="HAMAP-Rule" id="MF_00052"/>
    </source>
</evidence>
<dbReference type="KEGG" id="dpg:DESPIGER_2622"/>
<evidence type="ECO:0000256" key="3">
    <source>
        <dbReference type="ARBA" id="ARBA00004065"/>
    </source>
</evidence>
<dbReference type="CDD" id="cd07182">
    <property type="entry name" value="RNase_HII_bacteria_HII_like"/>
    <property type="match status" value="1"/>
</dbReference>
<dbReference type="SUPFAM" id="SSF53098">
    <property type="entry name" value="Ribonuclease H-like"/>
    <property type="match status" value="1"/>
</dbReference>
<comment type="cofactor">
    <cofactor evidence="2">
        <name>Mg(2+)</name>
        <dbReference type="ChEBI" id="CHEBI:18420"/>
    </cofactor>
</comment>
<evidence type="ECO:0000256" key="13">
    <source>
        <dbReference type="ARBA" id="ARBA00023211"/>
    </source>
</evidence>
<dbReference type="EMBL" id="LT630450">
    <property type="protein sequence ID" value="SFV74432.1"/>
    <property type="molecule type" value="Genomic_DNA"/>
</dbReference>
<feature type="binding site" evidence="14 15">
    <location>
        <position position="125"/>
    </location>
    <ligand>
        <name>a divalent metal cation</name>
        <dbReference type="ChEBI" id="CHEBI:60240"/>
    </ligand>
</feature>
<dbReference type="PROSITE" id="PS51975">
    <property type="entry name" value="RNASE_H_2"/>
    <property type="match status" value="1"/>
</dbReference>
<dbReference type="AlphaFoldDB" id="A0A1K1LIA8"/>
<dbReference type="InterPro" id="IPR012337">
    <property type="entry name" value="RNaseH-like_sf"/>
</dbReference>
<evidence type="ECO:0000256" key="8">
    <source>
        <dbReference type="ARBA" id="ARBA00022490"/>
    </source>
</evidence>
<protein>
    <recommendedName>
        <fullName evidence="7 14">Ribonuclease HII</fullName>
        <shortName evidence="14">RNase HII</shortName>
        <ecNumber evidence="6 14">3.1.26.4</ecNumber>
    </recommendedName>
</protein>
<dbReference type="GO" id="GO:0043137">
    <property type="term" value="P:DNA replication, removal of RNA primer"/>
    <property type="evidence" value="ECO:0007669"/>
    <property type="project" value="TreeGrafter"/>
</dbReference>
<keyword evidence="8 14" id="KW-0963">Cytoplasm</keyword>